<name>A0ABQ9VI73_SAGOE</name>
<feature type="compositionally biased region" description="Basic and acidic residues" evidence="1">
    <location>
        <begin position="152"/>
        <end position="162"/>
    </location>
</feature>
<comment type="caution">
    <text evidence="2">The sequence shown here is derived from an EMBL/GenBank/DDBJ whole genome shotgun (WGS) entry which is preliminary data.</text>
</comment>
<dbReference type="EMBL" id="JASSZA010000006">
    <property type="protein sequence ID" value="KAK2109054.1"/>
    <property type="molecule type" value="Genomic_DNA"/>
</dbReference>
<reference evidence="2 3" key="1">
    <citation type="submission" date="2023-05" db="EMBL/GenBank/DDBJ databases">
        <title>B98-5 Cell Line De Novo Hybrid Assembly: An Optical Mapping Approach.</title>
        <authorList>
            <person name="Kananen K."/>
            <person name="Auerbach J.A."/>
            <person name="Kautto E."/>
            <person name="Blachly J.S."/>
        </authorList>
    </citation>
    <scope>NUCLEOTIDE SEQUENCE [LARGE SCALE GENOMIC DNA]</scope>
    <source>
        <strain evidence="2">B95-8</strain>
        <tissue evidence="2">Cell line</tissue>
    </source>
</reference>
<feature type="region of interest" description="Disordered" evidence="1">
    <location>
        <begin position="131"/>
        <end position="176"/>
    </location>
</feature>
<feature type="compositionally biased region" description="Polar residues" evidence="1">
    <location>
        <begin position="166"/>
        <end position="176"/>
    </location>
</feature>
<proteinExistence type="predicted"/>
<accession>A0ABQ9VI73</accession>
<evidence type="ECO:0000256" key="1">
    <source>
        <dbReference type="SAM" id="MobiDB-lite"/>
    </source>
</evidence>
<protein>
    <submittedName>
        <fullName evidence="2">Uncharacterized protein</fullName>
    </submittedName>
</protein>
<keyword evidence="3" id="KW-1185">Reference proteome</keyword>
<sequence length="176" mass="18888">MLMPQAGESGGCEFALGLPLKIENEQKTAVAMLGRKADVRNFLAVQYVGKMMDAVSKDQVGPNMVAGQLGSHPEATEEPLKTFQQESHTSDLIVGTSCSGQCGSQGCSFEVSILPEVEKAWLPVLLHPTAAEDSMESDCKPAKQGMGSGQPRDSKMHSEDPMHGIATTQQQREGWL</sequence>
<gene>
    <name evidence="2" type="ORF">P7K49_014219</name>
</gene>
<organism evidence="2 3">
    <name type="scientific">Saguinus oedipus</name>
    <name type="common">Cotton-top tamarin</name>
    <name type="synonym">Oedipomidas oedipus</name>
    <dbReference type="NCBI Taxonomy" id="9490"/>
    <lineage>
        <taxon>Eukaryota</taxon>
        <taxon>Metazoa</taxon>
        <taxon>Chordata</taxon>
        <taxon>Craniata</taxon>
        <taxon>Vertebrata</taxon>
        <taxon>Euteleostomi</taxon>
        <taxon>Mammalia</taxon>
        <taxon>Eutheria</taxon>
        <taxon>Euarchontoglires</taxon>
        <taxon>Primates</taxon>
        <taxon>Haplorrhini</taxon>
        <taxon>Platyrrhini</taxon>
        <taxon>Cebidae</taxon>
        <taxon>Callitrichinae</taxon>
        <taxon>Saguinus</taxon>
    </lineage>
</organism>
<evidence type="ECO:0000313" key="3">
    <source>
        <dbReference type="Proteomes" id="UP001266305"/>
    </source>
</evidence>
<evidence type="ECO:0000313" key="2">
    <source>
        <dbReference type="EMBL" id="KAK2109054.1"/>
    </source>
</evidence>
<dbReference type="Proteomes" id="UP001266305">
    <property type="component" value="Unassembled WGS sequence"/>
</dbReference>